<dbReference type="InterPro" id="IPR011050">
    <property type="entry name" value="Pectin_lyase_fold/virulence"/>
</dbReference>
<keyword evidence="4" id="KW-0325">Glycoprotein</keyword>
<evidence type="ECO:0000313" key="9">
    <source>
        <dbReference type="Proteomes" id="UP001165060"/>
    </source>
</evidence>
<evidence type="ECO:0000256" key="1">
    <source>
        <dbReference type="ARBA" id="ARBA00008834"/>
    </source>
</evidence>
<evidence type="ECO:0000313" key="8">
    <source>
        <dbReference type="EMBL" id="GMI51830.1"/>
    </source>
</evidence>
<feature type="signal peptide" evidence="7">
    <location>
        <begin position="1"/>
        <end position="16"/>
    </location>
</feature>
<dbReference type="InterPro" id="IPR000743">
    <property type="entry name" value="Glyco_hydro_28"/>
</dbReference>
<feature type="chain" id="PRO_5045945812" evidence="7">
    <location>
        <begin position="17"/>
        <end position="439"/>
    </location>
</feature>
<evidence type="ECO:0000256" key="6">
    <source>
        <dbReference type="RuleBase" id="RU361169"/>
    </source>
</evidence>
<dbReference type="Pfam" id="PF00295">
    <property type="entry name" value="Glyco_hydro_28"/>
    <property type="match status" value="1"/>
</dbReference>
<evidence type="ECO:0000256" key="7">
    <source>
        <dbReference type="SAM" id="SignalP"/>
    </source>
</evidence>
<comment type="similarity">
    <text evidence="1 6">Belongs to the glycosyl hydrolase 28 family.</text>
</comment>
<dbReference type="PANTHER" id="PTHR31736">
    <property type="match status" value="1"/>
</dbReference>
<proteinExistence type="inferred from homology"/>
<keyword evidence="2 6" id="KW-0378">Hydrolase</keyword>
<dbReference type="InterPro" id="IPR006626">
    <property type="entry name" value="PbH1"/>
</dbReference>
<evidence type="ECO:0000256" key="4">
    <source>
        <dbReference type="ARBA" id="ARBA00023180"/>
    </source>
</evidence>
<dbReference type="InterPro" id="IPR012334">
    <property type="entry name" value="Pectin_lyas_fold"/>
</dbReference>
<gene>
    <name evidence="8" type="ORF">TeGR_g9202</name>
</gene>
<keyword evidence="3" id="KW-1015">Disulfide bond</keyword>
<dbReference type="Gene3D" id="2.160.20.10">
    <property type="entry name" value="Single-stranded right-handed beta-helix, Pectin lyase-like"/>
    <property type="match status" value="1"/>
</dbReference>
<dbReference type="Proteomes" id="UP001165060">
    <property type="component" value="Unassembled WGS sequence"/>
</dbReference>
<dbReference type="PANTHER" id="PTHR31736:SF19">
    <property type="entry name" value="PECTIN LYASE SUPERFAMILY PROTEIN-RELATED"/>
    <property type="match status" value="1"/>
</dbReference>
<keyword evidence="5 6" id="KW-0326">Glycosidase</keyword>
<dbReference type="EMBL" id="BRYB01006202">
    <property type="protein sequence ID" value="GMI51830.1"/>
    <property type="molecule type" value="Genomic_DNA"/>
</dbReference>
<dbReference type="SMART" id="SM00710">
    <property type="entry name" value="PbH1"/>
    <property type="match status" value="4"/>
</dbReference>
<dbReference type="SUPFAM" id="SSF51126">
    <property type="entry name" value="Pectin lyase-like"/>
    <property type="match status" value="1"/>
</dbReference>
<keyword evidence="9" id="KW-1185">Reference proteome</keyword>
<evidence type="ECO:0000256" key="3">
    <source>
        <dbReference type="ARBA" id="ARBA00023157"/>
    </source>
</evidence>
<reference evidence="8 9" key="1">
    <citation type="journal article" date="2023" name="Commun. Biol.">
        <title>Genome analysis of Parmales, the sister group of diatoms, reveals the evolutionary specialization of diatoms from phago-mixotrophs to photoautotrophs.</title>
        <authorList>
            <person name="Ban H."/>
            <person name="Sato S."/>
            <person name="Yoshikawa S."/>
            <person name="Yamada K."/>
            <person name="Nakamura Y."/>
            <person name="Ichinomiya M."/>
            <person name="Sato N."/>
            <person name="Blanc-Mathieu R."/>
            <person name="Endo H."/>
            <person name="Kuwata A."/>
            <person name="Ogata H."/>
        </authorList>
    </citation>
    <scope>NUCLEOTIDE SEQUENCE [LARGE SCALE GENOMIC DNA]</scope>
</reference>
<sequence>MSRFLLPLLLLPAALCKDVLFGESGGIPTTSDLATAESNKALLEDLLASLSPGDSLTVENSTFIIQGGVHATGLADVTLRIEGTLKFFDDIDSWPLMDEPDPYIANRDVQEALHFTDFQSVTLTGGGTIDGSGLAWWGFPGIGYLIRKENRPRLMVMDDCKDITIEHILFKDSAYWTTLFNNVDGLVIRHSEVSARRPWDNHDGQHNLYDLSALNTDGFDVTGRNVHIHDCKIWNQDDCIAVKDNYKGGVSENMLFERIEASGMGLVIGSIGDTHVRNITFRDSVMKNTYKGVYMKFRDGTEGVIEDVTYENIRIENPSQWPIWIGPAQQAENETCAIMWPAHGKCEPAPNQFRNILLKNITVANPPRRGLGMREPMLGLVFGSEEKPVDGVVFEDVVFEGLRGGEEYYACKNVVEGTGVARGNTFPVPSCFTDETDSE</sequence>
<keyword evidence="7" id="KW-0732">Signal</keyword>
<evidence type="ECO:0000256" key="5">
    <source>
        <dbReference type="ARBA" id="ARBA00023295"/>
    </source>
</evidence>
<protein>
    <submittedName>
        <fullName evidence="8">Uncharacterized protein</fullName>
    </submittedName>
</protein>
<accession>A0ABQ6N9G1</accession>
<organism evidence="8 9">
    <name type="scientific">Tetraparma gracilis</name>
    <dbReference type="NCBI Taxonomy" id="2962635"/>
    <lineage>
        <taxon>Eukaryota</taxon>
        <taxon>Sar</taxon>
        <taxon>Stramenopiles</taxon>
        <taxon>Ochrophyta</taxon>
        <taxon>Bolidophyceae</taxon>
        <taxon>Parmales</taxon>
        <taxon>Triparmaceae</taxon>
        <taxon>Tetraparma</taxon>
    </lineage>
</organism>
<name>A0ABQ6N9G1_9STRA</name>
<comment type="caution">
    <text evidence="8">The sequence shown here is derived from an EMBL/GenBank/DDBJ whole genome shotgun (WGS) entry which is preliminary data.</text>
</comment>
<evidence type="ECO:0000256" key="2">
    <source>
        <dbReference type="ARBA" id="ARBA00022801"/>
    </source>
</evidence>